<evidence type="ECO:0000259" key="15">
    <source>
        <dbReference type="SMART" id="SM00092"/>
    </source>
</evidence>
<dbReference type="EMBL" id="KB101170">
    <property type="protein sequence ID" value="ELK36750.1"/>
    <property type="molecule type" value="Genomic_DNA"/>
</dbReference>
<evidence type="ECO:0000256" key="14">
    <source>
        <dbReference type="RuleBase" id="RU000651"/>
    </source>
</evidence>
<feature type="domain" description="Ribonuclease A-domain" evidence="15">
    <location>
        <begin position="50"/>
        <end position="167"/>
    </location>
</feature>
<keyword evidence="6" id="KW-0732">Signal</keyword>
<dbReference type="GO" id="GO:0003676">
    <property type="term" value="F:nucleic acid binding"/>
    <property type="evidence" value="ECO:0007669"/>
    <property type="project" value="InterPro"/>
</dbReference>
<evidence type="ECO:0000256" key="1">
    <source>
        <dbReference type="ARBA" id="ARBA00004613"/>
    </source>
</evidence>
<name>L5MEQ0_MYODS</name>
<organism evidence="16 17">
    <name type="scientific">Myotis davidii</name>
    <name type="common">David's myotis</name>
    <dbReference type="NCBI Taxonomy" id="225400"/>
    <lineage>
        <taxon>Eukaryota</taxon>
        <taxon>Metazoa</taxon>
        <taxon>Chordata</taxon>
        <taxon>Craniata</taxon>
        <taxon>Vertebrata</taxon>
        <taxon>Euteleostomi</taxon>
        <taxon>Mammalia</taxon>
        <taxon>Eutheria</taxon>
        <taxon>Laurasiatheria</taxon>
        <taxon>Chiroptera</taxon>
        <taxon>Yangochiroptera</taxon>
        <taxon>Vespertilionidae</taxon>
        <taxon>Myotis</taxon>
    </lineage>
</organism>
<evidence type="ECO:0000256" key="11">
    <source>
        <dbReference type="ARBA" id="ARBA00023283"/>
    </source>
</evidence>
<dbReference type="PRINTS" id="PR00794">
    <property type="entry name" value="RIBONUCLEASE"/>
</dbReference>
<keyword evidence="11" id="KW-0873">Pyrrolidone carboxylic acid</keyword>
<evidence type="ECO:0000313" key="17">
    <source>
        <dbReference type="Proteomes" id="UP000010556"/>
    </source>
</evidence>
<dbReference type="PROSITE" id="PS00127">
    <property type="entry name" value="RNASE_PANCREATIC"/>
    <property type="match status" value="1"/>
</dbReference>
<evidence type="ECO:0000256" key="9">
    <source>
        <dbReference type="ARBA" id="ARBA00023022"/>
    </source>
</evidence>
<dbReference type="GO" id="GO:0050830">
    <property type="term" value="P:defense response to Gram-positive bacterium"/>
    <property type="evidence" value="ECO:0007669"/>
    <property type="project" value="TreeGrafter"/>
</dbReference>
<dbReference type="Pfam" id="PF00074">
    <property type="entry name" value="RnaseA"/>
    <property type="match status" value="1"/>
</dbReference>
<comment type="function">
    <text evidence="13">Cleaves preferentially after uridine bases. Has antimicrobial activity against uropathogenic E.coli (UPEC). Probably contributes to urinary tract sterility.</text>
</comment>
<keyword evidence="17" id="KW-1185">Reference proteome</keyword>
<dbReference type="SUPFAM" id="SSF54076">
    <property type="entry name" value="RNase A-like"/>
    <property type="match status" value="1"/>
</dbReference>
<sequence length="167" mass="18518">MLGLGLTPLTLAQMKTGISKAVMALLKTLSLLLLLLLTLLGLGLVQPSYGQFMYQRFLRQHVDSTGTGGTSSYCNRMMQTRGMTRLRCKQFNTFIHADIGAINNICRTPNIRCRNGKENCYAGVVRVTDCRLTASSRRNCRYQGRGSSRRVVIACEGNPLVPVHFDS</sequence>
<protein>
    <recommendedName>
        <fullName evidence="12">Ribonuclease 4</fullName>
    </recommendedName>
</protein>
<evidence type="ECO:0000256" key="2">
    <source>
        <dbReference type="ARBA" id="ARBA00005600"/>
    </source>
</evidence>
<evidence type="ECO:0000256" key="6">
    <source>
        <dbReference type="ARBA" id="ARBA00022729"/>
    </source>
</evidence>
<accession>L5MEQ0</accession>
<dbReference type="SMART" id="SM00092">
    <property type="entry name" value="RNAse_Pc"/>
    <property type="match status" value="1"/>
</dbReference>
<evidence type="ECO:0000256" key="7">
    <source>
        <dbReference type="ARBA" id="ARBA00022759"/>
    </source>
</evidence>
<gene>
    <name evidence="16" type="ORF">MDA_GLEAN10000936</name>
</gene>
<keyword evidence="10" id="KW-1015">Disulfide bond</keyword>
<dbReference type="GO" id="GO:0005615">
    <property type="term" value="C:extracellular space"/>
    <property type="evidence" value="ECO:0007669"/>
    <property type="project" value="TreeGrafter"/>
</dbReference>
<dbReference type="PANTHER" id="PTHR11437">
    <property type="entry name" value="RIBONUCLEASE"/>
    <property type="match status" value="1"/>
</dbReference>
<dbReference type="InterPro" id="IPR023412">
    <property type="entry name" value="RNaseA_domain"/>
</dbReference>
<comment type="subcellular location">
    <subcellularLocation>
        <location evidence="1">Secreted</location>
    </subcellularLocation>
</comment>
<evidence type="ECO:0000256" key="4">
    <source>
        <dbReference type="ARBA" id="ARBA00022529"/>
    </source>
</evidence>
<evidence type="ECO:0000256" key="5">
    <source>
        <dbReference type="ARBA" id="ARBA00022722"/>
    </source>
</evidence>
<evidence type="ECO:0000256" key="12">
    <source>
        <dbReference type="ARBA" id="ARBA00040186"/>
    </source>
</evidence>
<comment type="similarity">
    <text evidence="2 14">Belongs to the pancreatic ribonuclease family.</text>
</comment>
<keyword evidence="8 14" id="KW-0378">Hydrolase</keyword>
<keyword evidence="4" id="KW-0929">Antimicrobial</keyword>
<proteinExistence type="inferred from homology"/>
<dbReference type="InterPro" id="IPR001427">
    <property type="entry name" value="RNaseA"/>
</dbReference>
<dbReference type="GO" id="GO:0004540">
    <property type="term" value="F:RNA nuclease activity"/>
    <property type="evidence" value="ECO:0007669"/>
    <property type="project" value="UniProtKB-ARBA"/>
</dbReference>
<dbReference type="eggNOG" id="ENOG502S9Q1">
    <property type="taxonomic scope" value="Eukaryota"/>
</dbReference>
<evidence type="ECO:0000256" key="10">
    <source>
        <dbReference type="ARBA" id="ARBA00023157"/>
    </source>
</evidence>
<evidence type="ECO:0000256" key="8">
    <source>
        <dbReference type="ARBA" id="ARBA00022801"/>
    </source>
</evidence>
<dbReference type="CDD" id="cd06265">
    <property type="entry name" value="RNase_A_canonical"/>
    <property type="match status" value="1"/>
</dbReference>
<dbReference type="GO" id="GO:0016787">
    <property type="term" value="F:hydrolase activity"/>
    <property type="evidence" value="ECO:0007669"/>
    <property type="project" value="UniProtKB-KW"/>
</dbReference>
<dbReference type="PANTHER" id="PTHR11437:SF53">
    <property type="entry name" value="RIBONUCLEASE 4"/>
    <property type="match status" value="1"/>
</dbReference>
<dbReference type="Proteomes" id="UP000010556">
    <property type="component" value="Unassembled WGS sequence"/>
</dbReference>
<evidence type="ECO:0000256" key="3">
    <source>
        <dbReference type="ARBA" id="ARBA00022525"/>
    </source>
</evidence>
<keyword evidence="9" id="KW-0044">Antibiotic</keyword>
<evidence type="ECO:0000313" key="16">
    <source>
        <dbReference type="EMBL" id="ELK36750.1"/>
    </source>
</evidence>
<evidence type="ECO:0000256" key="13">
    <source>
        <dbReference type="ARBA" id="ARBA00045536"/>
    </source>
</evidence>
<dbReference type="FunFam" id="3.10.130.10:FF:000001">
    <property type="entry name" value="Ribonuclease pancreatic"/>
    <property type="match status" value="1"/>
</dbReference>
<keyword evidence="5 14" id="KW-0540">Nuclease</keyword>
<dbReference type="AlphaFoldDB" id="L5MEQ0"/>
<dbReference type="GO" id="GO:0004519">
    <property type="term" value="F:endonuclease activity"/>
    <property type="evidence" value="ECO:0007669"/>
    <property type="project" value="UniProtKB-KW"/>
</dbReference>
<dbReference type="Gene3D" id="3.10.130.10">
    <property type="entry name" value="Ribonuclease A-like domain"/>
    <property type="match status" value="1"/>
</dbReference>
<dbReference type="InterPro" id="IPR023411">
    <property type="entry name" value="RNaseA_AS"/>
</dbReference>
<keyword evidence="7 14" id="KW-0255">Endonuclease</keyword>
<reference evidence="17" key="1">
    <citation type="journal article" date="2013" name="Science">
        <title>Comparative analysis of bat genomes provides insight into the evolution of flight and immunity.</title>
        <authorList>
            <person name="Zhang G."/>
            <person name="Cowled C."/>
            <person name="Shi Z."/>
            <person name="Huang Z."/>
            <person name="Bishop-Lilly K.A."/>
            <person name="Fang X."/>
            <person name="Wynne J.W."/>
            <person name="Xiong Z."/>
            <person name="Baker M.L."/>
            <person name="Zhao W."/>
            <person name="Tachedjian M."/>
            <person name="Zhu Y."/>
            <person name="Zhou P."/>
            <person name="Jiang X."/>
            <person name="Ng J."/>
            <person name="Yang L."/>
            <person name="Wu L."/>
            <person name="Xiao J."/>
            <person name="Feng Y."/>
            <person name="Chen Y."/>
            <person name="Sun X."/>
            <person name="Zhang Y."/>
            <person name="Marsh G.A."/>
            <person name="Crameri G."/>
            <person name="Broder C.C."/>
            <person name="Frey K.G."/>
            <person name="Wang L.F."/>
            <person name="Wang J."/>
        </authorList>
    </citation>
    <scope>NUCLEOTIDE SEQUENCE [LARGE SCALE GENOMIC DNA]</scope>
</reference>
<keyword evidence="3" id="KW-0964">Secreted</keyword>
<dbReference type="InterPro" id="IPR036816">
    <property type="entry name" value="RNaseA-like_dom_sf"/>
</dbReference>